<dbReference type="Pfam" id="PF00528">
    <property type="entry name" value="BPD_transp_1"/>
    <property type="match status" value="1"/>
</dbReference>
<keyword evidence="4 7" id="KW-0812">Transmembrane</keyword>
<evidence type="ECO:0000313" key="9">
    <source>
        <dbReference type="EMBL" id="SEO56999.1"/>
    </source>
</evidence>
<dbReference type="Gene3D" id="1.10.3720.10">
    <property type="entry name" value="MetI-like"/>
    <property type="match status" value="1"/>
</dbReference>
<name>A0A1H8QRV6_9ACTN</name>
<dbReference type="PROSITE" id="PS50928">
    <property type="entry name" value="ABC_TM1"/>
    <property type="match status" value="1"/>
</dbReference>
<feature type="domain" description="ABC transmembrane type-1" evidence="8">
    <location>
        <begin position="88"/>
        <end position="278"/>
    </location>
</feature>
<keyword evidence="10" id="KW-1185">Reference proteome</keyword>
<evidence type="ECO:0000256" key="3">
    <source>
        <dbReference type="ARBA" id="ARBA00022475"/>
    </source>
</evidence>
<dbReference type="GO" id="GO:0005886">
    <property type="term" value="C:plasma membrane"/>
    <property type="evidence" value="ECO:0007669"/>
    <property type="project" value="UniProtKB-SubCell"/>
</dbReference>
<reference evidence="10" key="1">
    <citation type="submission" date="2016-10" db="EMBL/GenBank/DDBJ databases">
        <authorList>
            <person name="Varghese N."/>
        </authorList>
    </citation>
    <scope>NUCLEOTIDE SEQUENCE [LARGE SCALE GENOMIC DNA]</scope>
    <source>
        <strain evidence="10">DSM 21843</strain>
    </source>
</reference>
<evidence type="ECO:0000256" key="4">
    <source>
        <dbReference type="ARBA" id="ARBA00022692"/>
    </source>
</evidence>
<keyword evidence="2 7" id="KW-0813">Transport</keyword>
<evidence type="ECO:0000313" key="10">
    <source>
        <dbReference type="Proteomes" id="UP000182975"/>
    </source>
</evidence>
<dbReference type="OrthoDB" id="6637947at2"/>
<evidence type="ECO:0000256" key="7">
    <source>
        <dbReference type="RuleBase" id="RU363032"/>
    </source>
</evidence>
<protein>
    <submittedName>
        <fullName evidence="9">Peptide/nickel transport system permease protein</fullName>
    </submittedName>
</protein>
<dbReference type="InterPro" id="IPR035906">
    <property type="entry name" value="MetI-like_sf"/>
</dbReference>
<dbReference type="InterPro" id="IPR050366">
    <property type="entry name" value="BP-dependent_transpt_permease"/>
</dbReference>
<dbReference type="CDD" id="cd06261">
    <property type="entry name" value="TM_PBP2"/>
    <property type="match status" value="1"/>
</dbReference>
<evidence type="ECO:0000256" key="1">
    <source>
        <dbReference type="ARBA" id="ARBA00004651"/>
    </source>
</evidence>
<gene>
    <name evidence="9" type="ORF">SAMN02910314_00598</name>
</gene>
<keyword evidence="6 7" id="KW-0472">Membrane</keyword>
<evidence type="ECO:0000256" key="5">
    <source>
        <dbReference type="ARBA" id="ARBA00022989"/>
    </source>
</evidence>
<comment type="subcellular location">
    <subcellularLocation>
        <location evidence="1 7">Cell membrane</location>
        <topology evidence="1 7">Multi-pass membrane protein</topology>
    </subcellularLocation>
</comment>
<dbReference type="GO" id="GO:0055085">
    <property type="term" value="P:transmembrane transport"/>
    <property type="evidence" value="ECO:0007669"/>
    <property type="project" value="InterPro"/>
</dbReference>
<proteinExistence type="inferred from homology"/>
<comment type="similarity">
    <text evidence="7">Belongs to the binding-protein-dependent transport system permease family.</text>
</comment>
<keyword evidence="3" id="KW-1003">Cell membrane</keyword>
<feature type="transmembrane region" description="Helical" evidence="7">
    <location>
        <begin position="124"/>
        <end position="145"/>
    </location>
</feature>
<accession>A0A1H8QRV6</accession>
<evidence type="ECO:0000256" key="2">
    <source>
        <dbReference type="ARBA" id="ARBA00022448"/>
    </source>
</evidence>
<feature type="transmembrane region" description="Helical" evidence="7">
    <location>
        <begin position="151"/>
        <end position="170"/>
    </location>
</feature>
<sequence length="292" mass="31338">MASECAISRPAAPVIVRARTRGNRRRRAIALACVLGCILLGVLVAGLAMPDSAYAPDYAQKSLLPSMEHWFGTDYLGRDMFCRTIRGLAISILIGIAASVVSGGIGLVLGSLSAIYGGVIDRTVLWLCDLFMAVPHLVLLILISFALGGGAWGVIVAVAISHWPSLTRLIRAEVLRIRTSDYVHASRAMGKSGTWIAVHHVFPSVMPQFIVGTILLFPHAILHESALTFLGFGLPLDSPAIGAVLSESMKYIVTGAWWLAFFPGLMMVLIVLLVYALGDDVKRLIDPHTAQG</sequence>
<evidence type="ECO:0000259" key="8">
    <source>
        <dbReference type="PROSITE" id="PS50928"/>
    </source>
</evidence>
<organism evidence="9 10">
    <name type="scientific">Denitrobacterium detoxificans</name>
    <dbReference type="NCBI Taxonomy" id="79604"/>
    <lineage>
        <taxon>Bacteria</taxon>
        <taxon>Bacillati</taxon>
        <taxon>Actinomycetota</taxon>
        <taxon>Coriobacteriia</taxon>
        <taxon>Eggerthellales</taxon>
        <taxon>Eggerthellaceae</taxon>
        <taxon>Denitrobacterium</taxon>
    </lineage>
</organism>
<feature type="transmembrane region" description="Helical" evidence="7">
    <location>
        <begin position="88"/>
        <end position="112"/>
    </location>
</feature>
<dbReference type="SUPFAM" id="SSF161098">
    <property type="entry name" value="MetI-like"/>
    <property type="match status" value="1"/>
</dbReference>
<dbReference type="Proteomes" id="UP000182975">
    <property type="component" value="Unassembled WGS sequence"/>
</dbReference>
<feature type="transmembrane region" description="Helical" evidence="7">
    <location>
        <begin position="28"/>
        <end position="49"/>
    </location>
</feature>
<feature type="transmembrane region" description="Helical" evidence="7">
    <location>
        <begin position="256"/>
        <end position="277"/>
    </location>
</feature>
<dbReference type="InterPro" id="IPR000515">
    <property type="entry name" value="MetI-like"/>
</dbReference>
<dbReference type="PANTHER" id="PTHR43386:SF23">
    <property type="entry name" value="ABC TRANSPORTER"/>
    <property type="match status" value="1"/>
</dbReference>
<dbReference type="STRING" id="79604.AAY81_08895"/>
<dbReference type="AlphaFoldDB" id="A0A1H8QRV6"/>
<dbReference type="PANTHER" id="PTHR43386">
    <property type="entry name" value="OLIGOPEPTIDE TRANSPORT SYSTEM PERMEASE PROTEIN APPC"/>
    <property type="match status" value="1"/>
</dbReference>
<evidence type="ECO:0000256" key="6">
    <source>
        <dbReference type="ARBA" id="ARBA00023136"/>
    </source>
</evidence>
<keyword evidence="5 7" id="KW-1133">Transmembrane helix</keyword>
<dbReference type="EMBL" id="FOEC01000002">
    <property type="protein sequence ID" value="SEO56999.1"/>
    <property type="molecule type" value="Genomic_DNA"/>
</dbReference>
<dbReference type="RefSeq" id="WP_082867960.1">
    <property type="nucleotide sequence ID" value="NZ_CP011402.1"/>
</dbReference>